<name>A0A2U8E196_9BACT</name>
<sequence length="136" mass="15352">MIVAALLLRKRRAKFSSTREPLSDRAFLSQVGAPVAHEVYVIAARNALANVFKVPAQTLHPSDVPDDLARNFLYDGWDNADISMELEICSGMATDEHIPRFLSGRFFLFRWDGPATIGEWTRRAAAYLEKRAEKTK</sequence>
<protein>
    <submittedName>
        <fullName evidence="1">Uncharacterized protein</fullName>
    </submittedName>
</protein>
<evidence type="ECO:0000313" key="2">
    <source>
        <dbReference type="Proteomes" id="UP000244896"/>
    </source>
</evidence>
<evidence type="ECO:0000313" key="1">
    <source>
        <dbReference type="EMBL" id="AWI08611.1"/>
    </source>
</evidence>
<proteinExistence type="predicted"/>
<dbReference type="Proteomes" id="UP000244896">
    <property type="component" value="Chromosome"/>
</dbReference>
<dbReference type="EMBL" id="CP023004">
    <property type="protein sequence ID" value="AWI08611.1"/>
    <property type="molecule type" value="Genomic_DNA"/>
</dbReference>
<dbReference type="AlphaFoldDB" id="A0A2U8E196"/>
<reference evidence="1 2" key="1">
    <citation type="journal article" date="2018" name="Syst. Appl. Microbiol.">
        <title>Ereboglobus luteus gen. nov. sp. nov. from cockroach guts, and new insights into the oxygen relationship of the genera Opitutus and Didymococcus (Verrucomicrobia: Opitutaceae).</title>
        <authorList>
            <person name="Tegtmeier D."/>
            <person name="Belitz A."/>
            <person name="Radek R."/>
            <person name="Heimerl T."/>
            <person name="Brune A."/>
        </authorList>
    </citation>
    <scope>NUCLEOTIDE SEQUENCE [LARGE SCALE GENOMIC DNA]</scope>
    <source>
        <strain evidence="1 2">Ho45</strain>
    </source>
</reference>
<dbReference type="KEGG" id="elut:CKA38_04475"/>
<accession>A0A2U8E196</accession>
<organism evidence="1 2">
    <name type="scientific">Ereboglobus luteus</name>
    <dbReference type="NCBI Taxonomy" id="1796921"/>
    <lineage>
        <taxon>Bacteria</taxon>
        <taxon>Pseudomonadati</taxon>
        <taxon>Verrucomicrobiota</taxon>
        <taxon>Opitutia</taxon>
        <taxon>Opitutales</taxon>
        <taxon>Opitutaceae</taxon>
        <taxon>Ereboglobus</taxon>
    </lineage>
</organism>
<gene>
    <name evidence="1" type="ORF">CKA38_04475</name>
</gene>
<keyword evidence="2" id="KW-1185">Reference proteome</keyword>